<proteinExistence type="predicted"/>
<evidence type="ECO:0000313" key="1">
    <source>
        <dbReference type="EMBL" id="JAD78125.1"/>
    </source>
</evidence>
<accession>A0A0A9CXN5</accession>
<protein>
    <submittedName>
        <fullName evidence="1">Uncharacterized protein</fullName>
    </submittedName>
</protein>
<sequence>MFKRLLQMVRKLNLRGVTQMNPWIQRTKWTSIVQLQWPRRAILNFAI</sequence>
<organism evidence="1">
    <name type="scientific">Arundo donax</name>
    <name type="common">Giant reed</name>
    <name type="synonym">Donax arundinaceus</name>
    <dbReference type="NCBI Taxonomy" id="35708"/>
    <lineage>
        <taxon>Eukaryota</taxon>
        <taxon>Viridiplantae</taxon>
        <taxon>Streptophyta</taxon>
        <taxon>Embryophyta</taxon>
        <taxon>Tracheophyta</taxon>
        <taxon>Spermatophyta</taxon>
        <taxon>Magnoliopsida</taxon>
        <taxon>Liliopsida</taxon>
        <taxon>Poales</taxon>
        <taxon>Poaceae</taxon>
        <taxon>PACMAD clade</taxon>
        <taxon>Arundinoideae</taxon>
        <taxon>Arundineae</taxon>
        <taxon>Arundo</taxon>
    </lineage>
</organism>
<reference evidence="1" key="1">
    <citation type="submission" date="2014-09" db="EMBL/GenBank/DDBJ databases">
        <authorList>
            <person name="Magalhaes I.L.F."/>
            <person name="Oliveira U."/>
            <person name="Santos F.R."/>
            <person name="Vidigal T.H.D.A."/>
            <person name="Brescovit A.D."/>
            <person name="Santos A.J."/>
        </authorList>
    </citation>
    <scope>NUCLEOTIDE SEQUENCE</scope>
    <source>
        <tissue evidence="1">Shoot tissue taken approximately 20 cm above the soil surface</tissue>
    </source>
</reference>
<dbReference type="AlphaFoldDB" id="A0A0A9CXN5"/>
<reference evidence="1" key="2">
    <citation type="journal article" date="2015" name="Data Brief">
        <title>Shoot transcriptome of the giant reed, Arundo donax.</title>
        <authorList>
            <person name="Barrero R.A."/>
            <person name="Guerrero F.D."/>
            <person name="Moolhuijzen P."/>
            <person name="Goolsby J.A."/>
            <person name="Tidwell J."/>
            <person name="Bellgard S.E."/>
            <person name="Bellgard M.I."/>
        </authorList>
    </citation>
    <scope>NUCLEOTIDE SEQUENCE</scope>
    <source>
        <tissue evidence="1">Shoot tissue taken approximately 20 cm above the soil surface</tissue>
    </source>
</reference>
<dbReference type="EMBL" id="GBRH01219770">
    <property type="protein sequence ID" value="JAD78125.1"/>
    <property type="molecule type" value="Transcribed_RNA"/>
</dbReference>
<name>A0A0A9CXN5_ARUDO</name>